<dbReference type="GO" id="GO:0008270">
    <property type="term" value="F:zinc ion binding"/>
    <property type="evidence" value="ECO:0007669"/>
    <property type="project" value="InterPro"/>
</dbReference>
<feature type="region of interest" description="Disordered" evidence="1">
    <location>
        <begin position="401"/>
        <end position="518"/>
    </location>
</feature>
<dbReference type="AlphaFoldDB" id="A0A9N8QIB3"/>
<name>A0A9N8QIB3_9BASI</name>
<dbReference type="SUPFAM" id="SSF57701">
    <property type="entry name" value="Zn2/Cys6 DNA-binding domain"/>
    <property type="match status" value="1"/>
</dbReference>
<evidence type="ECO:0000313" key="4">
    <source>
        <dbReference type="Proteomes" id="UP000836404"/>
    </source>
</evidence>
<feature type="compositionally biased region" description="Polar residues" evidence="1">
    <location>
        <begin position="672"/>
        <end position="682"/>
    </location>
</feature>
<comment type="caution">
    <text evidence="3">The sequence shown here is derived from an EMBL/GenBank/DDBJ whole genome shotgun (WGS) entry which is preliminary data.</text>
</comment>
<feature type="compositionally biased region" description="Polar residues" evidence="1">
    <location>
        <begin position="629"/>
        <end position="638"/>
    </location>
</feature>
<feature type="region of interest" description="Disordered" evidence="1">
    <location>
        <begin position="77"/>
        <end position="96"/>
    </location>
</feature>
<evidence type="ECO:0000259" key="2">
    <source>
        <dbReference type="SMART" id="SM00066"/>
    </source>
</evidence>
<dbReference type="InterPro" id="IPR001138">
    <property type="entry name" value="Zn2Cys6_DnaBD"/>
</dbReference>
<dbReference type="EMBL" id="CAJHJF010005107">
    <property type="protein sequence ID" value="CAD6948027.1"/>
    <property type="molecule type" value="Genomic_DNA"/>
</dbReference>
<dbReference type="CDD" id="cd00067">
    <property type="entry name" value="GAL4"/>
    <property type="match status" value="1"/>
</dbReference>
<feature type="compositionally biased region" description="Polar residues" evidence="1">
    <location>
        <begin position="425"/>
        <end position="441"/>
    </location>
</feature>
<feature type="region of interest" description="Disordered" evidence="1">
    <location>
        <begin position="549"/>
        <end position="601"/>
    </location>
</feature>
<dbReference type="Gene3D" id="4.10.240.10">
    <property type="entry name" value="Zn(2)-C6 fungal-type DNA-binding domain"/>
    <property type="match status" value="1"/>
</dbReference>
<gene>
    <name evidence="3" type="ORF">JKILLFL_G6988</name>
</gene>
<keyword evidence="4" id="KW-1185">Reference proteome</keyword>
<dbReference type="GO" id="GO:0000981">
    <property type="term" value="F:DNA-binding transcription factor activity, RNA polymerase II-specific"/>
    <property type="evidence" value="ECO:0007669"/>
    <property type="project" value="InterPro"/>
</dbReference>
<feature type="domain" description="Zn(2)-C6 fungal-type" evidence="2">
    <location>
        <begin position="138"/>
        <end position="206"/>
    </location>
</feature>
<feature type="region of interest" description="Disordered" evidence="1">
    <location>
        <begin position="107"/>
        <end position="138"/>
    </location>
</feature>
<organism evidence="3 4">
    <name type="scientific">Tilletia laevis</name>
    <dbReference type="NCBI Taxonomy" id="157183"/>
    <lineage>
        <taxon>Eukaryota</taxon>
        <taxon>Fungi</taxon>
        <taxon>Dikarya</taxon>
        <taxon>Basidiomycota</taxon>
        <taxon>Ustilaginomycotina</taxon>
        <taxon>Exobasidiomycetes</taxon>
        <taxon>Tilletiales</taxon>
        <taxon>Tilletiaceae</taxon>
        <taxon>Tilletia</taxon>
    </lineage>
</organism>
<accession>A0A9N8QIB3</accession>
<feature type="compositionally biased region" description="Low complexity" evidence="1">
    <location>
        <begin position="442"/>
        <end position="454"/>
    </location>
</feature>
<sequence>MDGSHESMAGIEVTTLPELAAAQVALNMAAAAEAAEAAAAAVLVADAQHTGTATATGTGGPSSPSASHSLINHLASAATHPHPHPHPHAQNGEPTLSFANSAADVSMADNSLSNSLSHSPDDSNASLGERSRRNQPRRTIRKACDLCHSTKVKCIMQTPLEQPSVGSNGNVVTNSGPYHRPEHPCQRCIKVGRDCVFTPLVKRKSRTSRQSYGPEVMLESNGNGWEGHPSEVEQARQARLRRAAAASSSSSSLLRQPSFPYDPVASSSSITLTPASAVTTTQALAGRSSSSSSLGSDWDIFGTLFGFDPLLASSSTSPTTLHNMPASAEEVTQFLASFEAAPWSTELQNLQKDVCVHTAEHQHQQQHPGAVAAAAPPDPSTAAADASALTEASAFFAQHSDQLLHPPPPPPAPTPTTSGHDQQHHNILTLQQHPTLHAQQPSSSSSPSLSSFHSNLAQPGWFPSPSIPTQSDHSLSTNYTQPGTQPAAPAPTTTSTSDQTAAATAAQPISSSPSSTALADPNVAQRALEVVMADTIKRIQDLLERERRARQRAEKRAGQAQGQGQGQSSLDVAVAGSSRDASGASVGPGDNTEEEEVEGLKTSVSAGLRTLALAIRVVERATAWPADMNPSTVSNGTASSGQETLTPTTTTTTNGTSMTATSGTSGEHRSGQCHSNGAGTTSSSPGYTPAFAMLLFALGMQVLQALEDLSHPLPPHLPAYPSPLRALPELAIYAPDARTLDTIRASLVREQAAQMKVCMERLVVITQARHHGGGPCITRMIAKKLGEICAQVAQA</sequence>
<feature type="compositionally biased region" description="Low complexity" evidence="1">
    <location>
        <begin position="639"/>
        <end position="665"/>
    </location>
</feature>
<evidence type="ECO:0000313" key="3">
    <source>
        <dbReference type="EMBL" id="CAD6948027.1"/>
    </source>
</evidence>
<dbReference type="InterPro" id="IPR036864">
    <property type="entry name" value="Zn2-C6_fun-type_DNA-bd_sf"/>
</dbReference>
<feature type="region of interest" description="Disordered" evidence="1">
    <location>
        <begin position="359"/>
        <end position="387"/>
    </location>
</feature>
<feature type="compositionally biased region" description="Low complexity" evidence="1">
    <location>
        <begin position="480"/>
        <end position="517"/>
    </location>
</feature>
<feature type="region of interest" description="Disordered" evidence="1">
    <location>
        <begin position="203"/>
        <end position="256"/>
    </location>
</feature>
<feature type="compositionally biased region" description="Low complexity" evidence="1">
    <location>
        <begin position="370"/>
        <end position="387"/>
    </location>
</feature>
<dbReference type="OrthoDB" id="3365636at2759"/>
<proteinExistence type="predicted"/>
<feature type="compositionally biased region" description="Polar residues" evidence="1">
    <location>
        <begin position="467"/>
        <end position="479"/>
    </location>
</feature>
<feature type="compositionally biased region" description="Polar residues" evidence="1">
    <location>
        <begin position="108"/>
        <end position="126"/>
    </location>
</feature>
<dbReference type="SMART" id="SM00066">
    <property type="entry name" value="GAL4"/>
    <property type="match status" value="1"/>
</dbReference>
<dbReference type="Proteomes" id="UP000836404">
    <property type="component" value="Unassembled WGS sequence"/>
</dbReference>
<feature type="region of interest" description="Disordered" evidence="1">
    <location>
        <begin position="626"/>
        <end position="682"/>
    </location>
</feature>
<feature type="compositionally biased region" description="Pro residues" evidence="1">
    <location>
        <begin position="405"/>
        <end position="414"/>
    </location>
</feature>
<reference evidence="3 4" key="1">
    <citation type="submission" date="2020-10" db="EMBL/GenBank/DDBJ databases">
        <authorList>
            <person name="Sedaghatjoo S."/>
        </authorList>
    </citation>
    <scope>NUCLEOTIDE SEQUENCE [LARGE SCALE GENOMIC DNA]</scope>
    <source>
        <strain evidence="3 4">LLFL</strain>
    </source>
</reference>
<evidence type="ECO:0000256" key="1">
    <source>
        <dbReference type="SAM" id="MobiDB-lite"/>
    </source>
</evidence>
<feature type="compositionally biased region" description="Low complexity" evidence="1">
    <location>
        <begin position="243"/>
        <end position="256"/>
    </location>
</feature>
<protein>
    <recommendedName>
        <fullName evidence="2">Zn(2)-C6 fungal-type domain-containing protein</fullName>
    </recommendedName>
</protein>